<dbReference type="PANTHER" id="PTHR42901:SF1">
    <property type="entry name" value="ALCOHOL DEHYDROGENASE"/>
    <property type="match status" value="1"/>
</dbReference>
<keyword evidence="2" id="KW-0560">Oxidoreductase</keyword>
<comment type="caution">
    <text evidence="4">The sequence shown here is derived from an EMBL/GenBank/DDBJ whole genome shotgun (WGS) entry which is preliminary data.</text>
</comment>
<protein>
    <recommendedName>
        <fullName evidence="3">Ketoreductase domain-containing protein</fullName>
    </recommendedName>
</protein>
<dbReference type="GO" id="GO:0016491">
    <property type="term" value="F:oxidoreductase activity"/>
    <property type="evidence" value="ECO:0007669"/>
    <property type="project" value="UniProtKB-KW"/>
</dbReference>
<dbReference type="STRING" id="1441469.A0A225A956"/>
<dbReference type="CDD" id="cd05233">
    <property type="entry name" value="SDR_c"/>
    <property type="match status" value="1"/>
</dbReference>
<feature type="domain" description="Ketoreductase" evidence="3">
    <location>
        <begin position="33"/>
        <end position="221"/>
    </location>
</feature>
<evidence type="ECO:0000259" key="3">
    <source>
        <dbReference type="SMART" id="SM00822"/>
    </source>
</evidence>
<dbReference type="InterPro" id="IPR002347">
    <property type="entry name" value="SDR_fam"/>
</dbReference>
<comment type="similarity">
    <text evidence="1">Belongs to the short-chain dehydrogenases/reductases (SDR) family.</text>
</comment>
<name>A0A225A956_TALAT</name>
<dbReference type="Gene3D" id="3.40.50.720">
    <property type="entry name" value="NAD(P)-binding Rossmann-like Domain"/>
    <property type="match status" value="1"/>
</dbReference>
<dbReference type="InterPro" id="IPR036291">
    <property type="entry name" value="NAD(P)-bd_dom_sf"/>
</dbReference>
<proteinExistence type="inferred from homology"/>
<accession>A0A225A956</accession>
<evidence type="ECO:0000313" key="4">
    <source>
        <dbReference type="EMBL" id="OKL56530.1"/>
    </source>
</evidence>
<dbReference type="RefSeq" id="XP_020116651.1">
    <property type="nucleotide sequence ID" value="XM_020263172.1"/>
</dbReference>
<evidence type="ECO:0000256" key="2">
    <source>
        <dbReference type="ARBA" id="ARBA00023002"/>
    </source>
</evidence>
<reference evidence="4 5" key="1">
    <citation type="submission" date="2015-06" db="EMBL/GenBank/DDBJ databases">
        <title>Talaromyces atroroseus IBT 11181 draft genome.</title>
        <authorList>
            <person name="Rasmussen K.B."/>
            <person name="Rasmussen S."/>
            <person name="Petersen B."/>
            <person name="Sicheritz-Ponten T."/>
            <person name="Mortensen U.H."/>
            <person name="Thrane U."/>
        </authorList>
    </citation>
    <scope>NUCLEOTIDE SEQUENCE [LARGE SCALE GENOMIC DNA]</scope>
    <source>
        <strain evidence="4 5">IBT 11181</strain>
    </source>
</reference>
<dbReference type="PANTHER" id="PTHR42901">
    <property type="entry name" value="ALCOHOL DEHYDROGENASE"/>
    <property type="match status" value="1"/>
</dbReference>
<evidence type="ECO:0000313" key="5">
    <source>
        <dbReference type="Proteomes" id="UP000214365"/>
    </source>
</evidence>
<dbReference type="GeneID" id="31008023"/>
<dbReference type="SUPFAM" id="SSF51735">
    <property type="entry name" value="NAD(P)-binding Rossmann-fold domains"/>
    <property type="match status" value="1"/>
</dbReference>
<dbReference type="Pfam" id="PF00106">
    <property type="entry name" value="adh_short"/>
    <property type="match status" value="1"/>
</dbReference>
<dbReference type="OrthoDB" id="1933717at2759"/>
<dbReference type="AlphaFoldDB" id="A0A225A956"/>
<dbReference type="SMART" id="SM00822">
    <property type="entry name" value="PKS_KR"/>
    <property type="match status" value="1"/>
</dbReference>
<dbReference type="InterPro" id="IPR057326">
    <property type="entry name" value="KR_dom"/>
</dbReference>
<dbReference type="PRINTS" id="PR00081">
    <property type="entry name" value="GDHRDH"/>
</dbReference>
<keyword evidence="5" id="KW-1185">Reference proteome</keyword>
<sequence>MSFPEPVSFTKTWHSKPYPFIDPSRPELSAAGKNVVITGGGSGIGNAVAVAFAKAGAKSISIVGRSTDKLKRGAENIRRAIPPNRVTTEVIYEAADLLVKSQVDAVLQSIVAKFGKIDVFVSNAGVLQQPGPITSQDADAFLSGVSEGIRSAFIAFQAFLPVAGPDPVVLCTSSCVATITPVPGIPAYAVSKAATLKAMEYFAAENPHVRVVNIQPGWVASDLNGHQTEAPDSPDLPGQFYLWLASDEAKFLKDKYVWANWDAEELVKRAGEIQGSKLLNWIVEGVPISKPCPSKSLHKKSGRDELTQNRDMDAATANSGASSYLSYVAPDMHMSLEIEVPTPVSRDATMILELDKAASSRLKWFEWGGTGASIFNAPPNEILRLALQRPYLMHTILAVSALHQRHQSSVPGPQSKFEAYHASAAARLFHQHLSQHIQPDDRDSVWLTATLLGIVVFASPPTCAPSRSWPLQPGRLDLAWLRMTRSKMVVWDLTNPLREDSLFRNMAQEYSEMFDVDPNTQLQDIPVSLGELCGLSPDSTKDNNPYYIALKTLSPLLNRPVESLSRSRALAFTSQMTPSFERLLRDEDPVALLLLALWYEIARQVIWWSRPRARVEHQSISLFLKQNYPNIEQIQQFLQ</sequence>
<gene>
    <name evidence="4" type="ORF">UA08_08267</name>
</gene>
<evidence type="ECO:0000256" key="1">
    <source>
        <dbReference type="ARBA" id="ARBA00006484"/>
    </source>
</evidence>
<dbReference type="EMBL" id="LFMY01000014">
    <property type="protein sequence ID" value="OKL56530.1"/>
    <property type="molecule type" value="Genomic_DNA"/>
</dbReference>
<dbReference type="Proteomes" id="UP000214365">
    <property type="component" value="Unassembled WGS sequence"/>
</dbReference>
<organism evidence="4 5">
    <name type="scientific">Talaromyces atroroseus</name>
    <dbReference type="NCBI Taxonomy" id="1441469"/>
    <lineage>
        <taxon>Eukaryota</taxon>
        <taxon>Fungi</taxon>
        <taxon>Dikarya</taxon>
        <taxon>Ascomycota</taxon>
        <taxon>Pezizomycotina</taxon>
        <taxon>Eurotiomycetes</taxon>
        <taxon>Eurotiomycetidae</taxon>
        <taxon>Eurotiales</taxon>
        <taxon>Trichocomaceae</taxon>
        <taxon>Talaromyces</taxon>
        <taxon>Talaromyces sect. Trachyspermi</taxon>
    </lineage>
</organism>